<dbReference type="Proteomes" id="UP000299102">
    <property type="component" value="Unassembled WGS sequence"/>
</dbReference>
<evidence type="ECO:0000313" key="2">
    <source>
        <dbReference type="Proteomes" id="UP000299102"/>
    </source>
</evidence>
<keyword evidence="2" id="KW-1185">Reference proteome</keyword>
<dbReference type="AlphaFoldDB" id="A0A4C1UBM1"/>
<evidence type="ECO:0000313" key="1">
    <source>
        <dbReference type="EMBL" id="GBP23873.1"/>
    </source>
</evidence>
<dbReference type="EMBL" id="BGZK01000154">
    <property type="protein sequence ID" value="GBP23873.1"/>
    <property type="molecule type" value="Genomic_DNA"/>
</dbReference>
<name>A0A4C1UBM1_EUMVA</name>
<reference evidence="1 2" key="1">
    <citation type="journal article" date="2019" name="Commun. Biol.">
        <title>The bagworm genome reveals a unique fibroin gene that provides high tensile strength.</title>
        <authorList>
            <person name="Kono N."/>
            <person name="Nakamura H."/>
            <person name="Ohtoshi R."/>
            <person name="Tomita M."/>
            <person name="Numata K."/>
            <person name="Arakawa K."/>
        </authorList>
    </citation>
    <scope>NUCLEOTIDE SEQUENCE [LARGE SCALE GENOMIC DNA]</scope>
</reference>
<proteinExistence type="predicted"/>
<comment type="caution">
    <text evidence="1">The sequence shown here is derived from an EMBL/GenBank/DDBJ whole genome shotgun (WGS) entry which is preliminary data.</text>
</comment>
<sequence>MIKVITPLTSGCQPYINHMIRTRYETNHSSNKENGTLKTIFRFSYCKSTHSKEAYSDYQKDHSSTNRLPVFSDLRMIPAIIRLSFFNIFMN</sequence>
<protein>
    <submittedName>
        <fullName evidence="1">Uncharacterized protein</fullName>
    </submittedName>
</protein>
<gene>
    <name evidence="1" type="ORF">EVAR_86250_1</name>
</gene>
<organism evidence="1 2">
    <name type="scientific">Eumeta variegata</name>
    <name type="common">Bagworm moth</name>
    <name type="synonym">Eumeta japonica</name>
    <dbReference type="NCBI Taxonomy" id="151549"/>
    <lineage>
        <taxon>Eukaryota</taxon>
        <taxon>Metazoa</taxon>
        <taxon>Ecdysozoa</taxon>
        <taxon>Arthropoda</taxon>
        <taxon>Hexapoda</taxon>
        <taxon>Insecta</taxon>
        <taxon>Pterygota</taxon>
        <taxon>Neoptera</taxon>
        <taxon>Endopterygota</taxon>
        <taxon>Lepidoptera</taxon>
        <taxon>Glossata</taxon>
        <taxon>Ditrysia</taxon>
        <taxon>Tineoidea</taxon>
        <taxon>Psychidae</taxon>
        <taxon>Oiketicinae</taxon>
        <taxon>Eumeta</taxon>
    </lineage>
</organism>
<accession>A0A4C1UBM1</accession>